<gene>
    <name evidence="2" type="ORF">RQX22_06360</name>
</gene>
<name>A0ABU3Q582_9SPHN</name>
<dbReference type="EMBL" id="JAVUPU010000003">
    <property type="protein sequence ID" value="MDT9598569.1"/>
    <property type="molecule type" value="Genomic_DNA"/>
</dbReference>
<feature type="signal peptide" evidence="1">
    <location>
        <begin position="1"/>
        <end position="23"/>
    </location>
</feature>
<sequence length="166" mass="17448">MFKLLSSLAAVALTVLPLVPAGAGLGPDAARCDAGKEHPAFLVNVSGFKNRNGRLRVQVYGSNPADFLARGKGLRRIDLPVTSSSMGICVAVPRPGTYAIAVRHDTDGNGRSGWNDGGGFSRNPKISLARLKPRHREVAVAVGEGVKPVEVVLNYRKGLSIGPVGR</sequence>
<comment type="caution">
    <text evidence="2">The sequence shown here is derived from an EMBL/GenBank/DDBJ whole genome shotgun (WGS) entry which is preliminary data.</text>
</comment>
<evidence type="ECO:0000256" key="1">
    <source>
        <dbReference type="SAM" id="SignalP"/>
    </source>
</evidence>
<reference evidence="2 3" key="1">
    <citation type="submission" date="2023-05" db="EMBL/GenBank/DDBJ databases">
        <authorList>
            <person name="Guo Y."/>
        </authorList>
    </citation>
    <scope>NUCLEOTIDE SEQUENCE [LARGE SCALE GENOMIC DNA]</scope>
    <source>
        <strain evidence="2 3">GR2756</strain>
    </source>
</reference>
<dbReference type="Pfam" id="PF09912">
    <property type="entry name" value="DUF2141"/>
    <property type="match status" value="1"/>
</dbReference>
<accession>A0ABU3Q582</accession>
<keyword evidence="1" id="KW-0732">Signal</keyword>
<dbReference type="RefSeq" id="WP_315724741.1">
    <property type="nucleotide sequence ID" value="NZ_JAVUPU010000003.1"/>
</dbReference>
<keyword evidence="3" id="KW-1185">Reference proteome</keyword>
<organism evidence="2 3">
    <name type="scientific">Sphingosinicella rhizophila</name>
    <dbReference type="NCBI Taxonomy" id="3050082"/>
    <lineage>
        <taxon>Bacteria</taxon>
        <taxon>Pseudomonadati</taxon>
        <taxon>Pseudomonadota</taxon>
        <taxon>Alphaproteobacteria</taxon>
        <taxon>Sphingomonadales</taxon>
        <taxon>Sphingosinicellaceae</taxon>
        <taxon>Sphingosinicella</taxon>
    </lineage>
</organism>
<protein>
    <submittedName>
        <fullName evidence="2">DUF2141 domain-containing protein</fullName>
    </submittedName>
</protein>
<evidence type="ECO:0000313" key="2">
    <source>
        <dbReference type="EMBL" id="MDT9598569.1"/>
    </source>
</evidence>
<feature type="chain" id="PRO_5045056869" evidence="1">
    <location>
        <begin position="24"/>
        <end position="166"/>
    </location>
</feature>
<proteinExistence type="predicted"/>
<evidence type="ECO:0000313" key="3">
    <source>
        <dbReference type="Proteomes" id="UP001259572"/>
    </source>
</evidence>
<dbReference type="Proteomes" id="UP001259572">
    <property type="component" value="Unassembled WGS sequence"/>
</dbReference>
<dbReference type="InterPro" id="IPR018673">
    <property type="entry name" value="DUF2141"/>
</dbReference>